<accession>A0ABT8L792</accession>
<dbReference type="EMBL" id="JAUJEB010000003">
    <property type="protein sequence ID" value="MDN5213630.1"/>
    <property type="molecule type" value="Genomic_DNA"/>
</dbReference>
<dbReference type="SUPFAM" id="SSF82771">
    <property type="entry name" value="GIY-YIG endonuclease"/>
    <property type="match status" value="1"/>
</dbReference>
<dbReference type="CDD" id="cd10451">
    <property type="entry name" value="GIY-YIG_LuxR_like"/>
    <property type="match status" value="1"/>
</dbReference>
<evidence type="ECO:0000256" key="1">
    <source>
        <dbReference type="SAM" id="Coils"/>
    </source>
</evidence>
<reference evidence="3" key="1">
    <citation type="submission" date="2023-06" db="EMBL/GenBank/DDBJ databases">
        <title>Genomic of Agaribacillus aureum.</title>
        <authorList>
            <person name="Wang G."/>
        </authorList>
    </citation>
    <scope>NUCLEOTIDE SEQUENCE</scope>
    <source>
        <strain evidence="3">BMA12</strain>
    </source>
</reference>
<organism evidence="3 4">
    <name type="scientific">Agaribacillus aureus</name>
    <dbReference type="NCBI Taxonomy" id="3051825"/>
    <lineage>
        <taxon>Bacteria</taxon>
        <taxon>Pseudomonadati</taxon>
        <taxon>Bacteroidota</taxon>
        <taxon>Cytophagia</taxon>
        <taxon>Cytophagales</taxon>
        <taxon>Splendidivirgaceae</taxon>
        <taxon>Agaribacillus</taxon>
    </lineage>
</organism>
<dbReference type="InterPro" id="IPR000305">
    <property type="entry name" value="GIY-YIG_endonuc"/>
</dbReference>
<keyword evidence="1" id="KW-0175">Coiled coil</keyword>
<evidence type="ECO:0000313" key="3">
    <source>
        <dbReference type="EMBL" id="MDN5213630.1"/>
    </source>
</evidence>
<dbReference type="Gene3D" id="3.40.1440.10">
    <property type="entry name" value="GIY-YIG endonuclease"/>
    <property type="match status" value="1"/>
</dbReference>
<dbReference type="RefSeq" id="WP_346758967.1">
    <property type="nucleotide sequence ID" value="NZ_JAUJEB010000003.1"/>
</dbReference>
<evidence type="ECO:0000313" key="4">
    <source>
        <dbReference type="Proteomes" id="UP001172083"/>
    </source>
</evidence>
<evidence type="ECO:0000259" key="2">
    <source>
        <dbReference type="SMART" id="SM00465"/>
    </source>
</evidence>
<dbReference type="SMART" id="SM00465">
    <property type="entry name" value="GIYc"/>
    <property type="match status" value="1"/>
</dbReference>
<protein>
    <submittedName>
        <fullName evidence="3">GIY-YIG nuclease family protein</fullName>
    </submittedName>
</protein>
<proteinExistence type="predicted"/>
<feature type="domain" description="GIY-YIG" evidence="2">
    <location>
        <begin position="17"/>
        <end position="120"/>
    </location>
</feature>
<sequence length="121" mass="14466">MKNRKALKNSYKARKFKIGVAQIRNTINNKIYIESSLNLDAIWNRHKFQLRSGLHLNTALQKEWNEFGEDHFVYEILREIKQEDNEEATDYRKEAKRLEAMLIEKLQPFGNKGYHVKKEDV</sequence>
<comment type="caution">
    <text evidence="3">The sequence shown here is derived from an EMBL/GenBank/DDBJ whole genome shotgun (WGS) entry which is preliminary data.</text>
</comment>
<keyword evidence="4" id="KW-1185">Reference proteome</keyword>
<gene>
    <name evidence="3" type="ORF">QQ020_16280</name>
</gene>
<dbReference type="Proteomes" id="UP001172083">
    <property type="component" value="Unassembled WGS sequence"/>
</dbReference>
<feature type="coiled-coil region" evidence="1">
    <location>
        <begin position="74"/>
        <end position="101"/>
    </location>
</feature>
<name>A0ABT8L792_9BACT</name>
<dbReference type="InterPro" id="IPR035901">
    <property type="entry name" value="GIY-YIG_endonuc_sf"/>
</dbReference>